<dbReference type="Pfam" id="PF21983">
    <property type="entry name" value="NikA-like"/>
    <property type="match status" value="1"/>
</dbReference>
<protein>
    <submittedName>
        <fullName evidence="1">Plasmid mobilization relaxosome protein MobC</fullName>
    </submittedName>
</protein>
<organism evidence="1 2">
    <name type="scientific">Pedobacter polaris</name>
    <dbReference type="NCBI Taxonomy" id="2571273"/>
    <lineage>
        <taxon>Bacteria</taxon>
        <taxon>Pseudomonadati</taxon>
        <taxon>Bacteroidota</taxon>
        <taxon>Sphingobacteriia</taxon>
        <taxon>Sphingobacteriales</taxon>
        <taxon>Sphingobacteriaceae</taxon>
        <taxon>Pedobacter</taxon>
    </lineage>
</organism>
<evidence type="ECO:0000313" key="2">
    <source>
        <dbReference type="Proteomes" id="UP000309488"/>
    </source>
</evidence>
<evidence type="ECO:0000313" key="1">
    <source>
        <dbReference type="EMBL" id="TKC08010.1"/>
    </source>
</evidence>
<dbReference type="AlphaFoldDB" id="A0A4U1CK59"/>
<dbReference type="OrthoDB" id="681025at2"/>
<keyword evidence="2" id="KW-1185">Reference proteome</keyword>
<reference evidence="1 2" key="1">
    <citation type="submission" date="2019-04" db="EMBL/GenBank/DDBJ databases">
        <title>Pedobacter sp. RP-3-22 sp. nov., isolated from Arctic soil.</title>
        <authorList>
            <person name="Dahal R.H."/>
            <person name="Kim D.-U."/>
        </authorList>
    </citation>
    <scope>NUCLEOTIDE SEQUENCE [LARGE SCALE GENOMIC DNA]</scope>
    <source>
        <strain evidence="1 2">RP-3-22</strain>
    </source>
</reference>
<sequence length="136" mass="15644">MKDLKRLKGRPVLEIGKRNKKIDVRFNEEEFKLIEELEKTLGLTKTEIVRRKALDKSNSIVINAKEAIKALDVIGEELGRSGNNINQLAKYANTLNRQGIYSEVVISRFNVLFENYVETQKSLEVALRKIIRLMGK</sequence>
<name>A0A4U1CK59_9SPHI</name>
<dbReference type="InterPro" id="IPR053842">
    <property type="entry name" value="NikA-like"/>
</dbReference>
<dbReference type="EMBL" id="SWBR01000003">
    <property type="protein sequence ID" value="TKC08010.1"/>
    <property type="molecule type" value="Genomic_DNA"/>
</dbReference>
<comment type="caution">
    <text evidence="1">The sequence shown here is derived from an EMBL/GenBank/DDBJ whole genome shotgun (WGS) entry which is preliminary data.</text>
</comment>
<proteinExistence type="predicted"/>
<accession>A0A4U1CK59</accession>
<dbReference type="RefSeq" id="WP_136841551.1">
    <property type="nucleotide sequence ID" value="NZ_SWBR01000003.1"/>
</dbReference>
<gene>
    <name evidence="1" type="primary">mobC</name>
    <name evidence="1" type="ORF">FA048_12665</name>
</gene>
<dbReference type="Proteomes" id="UP000309488">
    <property type="component" value="Unassembled WGS sequence"/>
</dbReference>